<organism evidence="2 3">
    <name type="scientific">Dreissena polymorpha</name>
    <name type="common">Zebra mussel</name>
    <name type="synonym">Mytilus polymorpha</name>
    <dbReference type="NCBI Taxonomy" id="45954"/>
    <lineage>
        <taxon>Eukaryota</taxon>
        <taxon>Metazoa</taxon>
        <taxon>Spiralia</taxon>
        <taxon>Lophotrochozoa</taxon>
        <taxon>Mollusca</taxon>
        <taxon>Bivalvia</taxon>
        <taxon>Autobranchia</taxon>
        <taxon>Heteroconchia</taxon>
        <taxon>Euheterodonta</taxon>
        <taxon>Imparidentia</taxon>
        <taxon>Neoheterodontei</taxon>
        <taxon>Myida</taxon>
        <taxon>Dreissenoidea</taxon>
        <taxon>Dreissenidae</taxon>
        <taxon>Dreissena</taxon>
    </lineage>
</organism>
<dbReference type="AlphaFoldDB" id="A0A9D4GDF4"/>
<feature type="region of interest" description="Disordered" evidence="1">
    <location>
        <begin position="1"/>
        <end position="27"/>
    </location>
</feature>
<reference evidence="2" key="2">
    <citation type="submission" date="2020-11" db="EMBL/GenBank/DDBJ databases">
        <authorList>
            <person name="McCartney M.A."/>
            <person name="Auch B."/>
            <person name="Kono T."/>
            <person name="Mallez S."/>
            <person name="Becker A."/>
            <person name="Gohl D.M."/>
            <person name="Silverstein K.A.T."/>
            <person name="Koren S."/>
            <person name="Bechman K.B."/>
            <person name="Herman A."/>
            <person name="Abrahante J.E."/>
            <person name="Garbe J."/>
        </authorList>
    </citation>
    <scope>NUCLEOTIDE SEQUENCE</scope>
    <source>
        <strain evidence="2">Duluth1</strain>
        <tissue evidence="2">Whole animal</tissue>
    </source>
</reference>
<dbReference type="EMBL" id="JAIWYP010000006">
    <property type="protein sequence ID" value="KAH3815124.1"/>
    <property type="molecule type" value="Genomic_DNA"/>
</dbReference>
<name>A0A9D4GDF4_DREPO</name>
<gene>
    <name evidence="2" type="ORF">DPMN_143645</name>
</gene>
<reference evidence="2" key="1">
    <citation type="journal article" date="2019" name="bioRxiv">
        <title>The Genome of the Zebra Mussel, Dreissena polymorpha: A Resource for Invasive Species Research.</title>
        <authorList>
            <person name="McCartney M.A."/>
            <person name="Auch B."/>
            <person name="Kono T."/>
            <person name="Mallez S."/>
            <person name="Zhang Y."/>
            <person name="Obille A."/>
            <person name="Becker A."/>
            <person name="Abrahante J.E."/>
            <person name="Garbe J."/>
            <person name="Badalamenti J.P."/>
            <person name="Herman A."/>
            <person name="Mangelson H."/>
            <person name="Liachko I."/>
            <person name="Sullivan S."/>
            <person name="Sone E.D."/>
            <person name="Koren S."/>
            <person name="Silverstein K.A.T."/>
            <person name="Beckman K.B."/>
            <person name="Gohl D.M."/>
        </authorList>
    </citation>
    <scope>NUCLEOTIDE SEQUENCE</scope>
    <source>
        <strain evidence="2">Duluth1</strain>
        <tissue evidence="2">Whole animal</tissue>
    </source>
</reference>
<accession>A0A9D4GDF4</accession>
<evidence type="ECO:0000313" key="3">
    <source>
        <dbReference type="Proteomes" id="UP000828390"/>
    </source>
</evidence>
<feature type="compositionally biased region" description="Basic and acidic residues" evidence="1">
    <location>
        <begin position="7"/>
        <end position="26"/>
    </location>
</feature>
<evidence type="ECO:0000256" key="1">
    <source>
        <dbReference type="SAM" id="MobiDB-lite"/>
    </source>
</evidence>
<evidence type="ECO:0000313" key="2">
    <source>
        <dbReference type="EMBL" id="KAH3815124.1"/>
    </source>
</evidence>
<keyword evidence="3" id="KW-1185">Reference proteome</keyword>
<comment type="caution">
    <text evidence="2">The sequence shown here is derived from an EMBL/GenBank/DDBJ whole genome shotgun (WGS) entry which is preliminary data.</text>
</comment>
<sequence length="50" mass="5876">MKVQSFLEREDNSVTMPGKKDTVSKDKKQKKILTDYIHNLHHSFALKTMQ</sequence>
<proteinExistence type="predicted"/>
<dbReference type="Proteomes" id="UP000828390">
    <property type="component" value="Unassembled WGS sequence"/>
</dbReference>
<protein>
    <submittedName>
        <fullName evidence="2">Uncharacterized protein</fullName>
    </submittedName>
</protein>